<accession>A0A7X1KRU2</accession>
<proteinExistence type="predicted"/>
<sequence length="148" mass="15266">MRFINNWITQLTQPMAAAATTLPVPGAALSRLAAGTYLLTLVNSASELDQTQWEVIEVTVANGVATVTRAREETTARAWPTGTLIYCGVTAGTINRFAQTIESLVARVTALEGGGGVDPGPEPSDGALTDPAGSALTDQAQNTLVPAA</sequence>
<feature type="region of interest" description="Disordered" evidence="1">
    <location>
        <begin position="113"/>
        <end position="148"/>
    </location>
</feature>
<reference evidence="2 3" key="1">
    <citation type="submission" date="2020-08" db="EMBL/GenBank/DDBJ databases">
        <title>Pseudomonas sp. nov.</title>
        <authorList>
            <person name="Gieschler S."/>
            <person name="Fiedler G."/>
            <person name="Brinks E."/>
            <person name="Boehnlein C."/>
            <person name="Franz C.M.A.P."/>
            <person name="Kabisch J."/>
        </authorList>
    </citation>
    <scope>NUCLEOTIDE SEQUENCE [LARGE SCALE GENOMIC DNA]</scope>
    <source>
        <strain evidence="2 3">MBT-2</strain>
    </source>
</reference>
<dbReference type="Proteomes" id="UP000546173">
    <property type="component" value="Unassembled WGS sequence"/>
</dbReference>
<dbReference type="EMBL" id="JACMYH010000001">
    <property type="protein sequence ID" value="MBC2676919.1"/>
    <property type="molecule type" value="Genomic_DNA"/>
</dbReference>
<protein>
    <submittedName>
        <fullName evidence="2">Uncharacterized protein</fullName>
    </submittedName>
</protein>
<gene>
    <name evidence="2" type="ORF">H7993_00815</name>
</gene>
<evidence type="ECO:0000313" key="2">
    <source>
        <dbReference type="EMBL" id="MBC2676919.1"/>
    </source>
</evidence>
<organism evidence="2 3">
    <name type="scientific">Pseudomonas baltica</name>
    <dbReference type="NCBI Taxonomy" id="2762576"/>
    <lineage>
        <taxon>Bacteria</taxon>
        <taxon>Pseudomonadati</taxon>
        <taxon>Pseudomonadota</taxon>
        <taxon>Gammaproteobacteria</taxon>
        <taxon>Pseudomonadales</taxon>
        <taxon>Pseudomonadaceae</taxon>
        <taxon>Pseudomonas</taxon>
    </lineage>
</organism>
<keyword evidence="3" id="KW-1185">Reference proteome</keyword>
<dbReference type="RefSeq" id="WP_185793105.1">
    <property type="nucleotide sequence ID" value="NZ_JACMYH010000001.1"/>
</dbReference>
<feature type="compositionally biased region" description="Polar residues" evidence="1">
    <location>
        <begin position="136"/>
        <end position="148"/>
    </location>
</feature>
<evidence type="ECO:0000256" key="1">
    <source>
        <dbReference type="SAM" id="MobiDB-lite"/>
    </source>
</evidence>
<evidence type="ECO:0000313" key="3">
    <source>
        <dbReference type="Proteomes" id="UP000546173"/>
    </source>
</evidence>
<comment type="caution">
    <text evidence="2">The sequence shown here is derived from an EMBL/GenBank/DDBJ whole genome shotgun (WGS) entry which is preliminary data.</text>
</comment>
<name>A0A7X1KRU2_9PSED</name>
<dbReference type="AlphaFoldDB" id="A0A7X1KRU2"/>